<dbReference type="OrthoDB" id="1890565at2759"/>
<protein>
    <recommendedName>
        <fullName evidence="7">Pentatricopeptide repeat-containing protein At2g20710, mitochondrial-like</fullName>
    </recommendedName>
</protein>
<dbReference type="PROSITE" id="PS51375">
    <property type="entry name" value="PPR"/>
    <property type="match status" value="1"/>
</dbReference>
<organism evidence="5 6">
    <name type="scientific">Capsicum annuum</name>
    <name type="common">Capsicum pepper</name>
    <dbReference type="NCBI Taxonomy" id="4072"/>
    <lineage>
        <taxon>Eukaryota</taxon>
        <taxon>Viridiplantae</taxon>
        <taxon>Streptophyta</taxon>
        <taxon>Embryophyta</taxon>
        <taxon>Tracheophyta</taxon>
        <taxon>Spermatophyta</taxon>
        <taxon>Magnoliopsida</taxon>
        <taxon>eudicotyledons</taxon>
        <taxon>Gunneridae</taxon>
        <taxon>Pentapetalae</taxon>
        <taxon>asterids</taxon>
        <taxon>lamiids</taxon>
        <taxon>Solanales</taxon>
        <taxon>Solanaceae</taxon>
        <taxon>Solanoideae</taxon>
        <taxon>Capsiceae</taxon>
        <taxon>Capsicum</taxon>
    </lineage>
</organism>
<dbReference type="PANTHER" id="PTHR45717">
    <property type="entry name" value="OS12G0527900 PROTEIN"/>
    <property type="match status" value="1"/>
</dbReference>
<comment type="similarity">
    <text evidence="1">Belongs to the PPR family. P subfamily.</text>
</comment>
<dbReference type="EMBL" id="AYRZ02000002">
    <property type="protein sequence ID" value="PHT90525.1"/>
    <property type="molecule type" value="Genomic_DNA"/>
</dbReference>
<dbReference type="InterPro" id="IPR002885">
    <property type="entry name" value="PPR_rpt"/>
</dbReference>
<proteinExistence type="inferred from homology"/>
<dbReference type="GO" id="GO:0005739">
    <property type="term" value="C:mitochondrion"/>
    <property type="evidence" value="ECO:0000318"/>
    <property type="project" value="GO_Central"/>
</dbReference>
<comment type="caution">
    <text evidence="5">The sequence shown here is derived from an EMBL/GenBank/DDBJ whole genome shotgun (WGS) entry which is preliminary data.</text>
</comment>
<dbReference type="Pfam" id="PF01535">
    <property type="entry name" value="PPR"/>
    <property type="match status" value="5"/>
</dbReference>
<evidence type="ECO:0008006" key="7">
    <source>
        <dbReference type="Google" id="ProtNLM"/>
    </source>
</evidence>
<keyword evidence="2" id="KW-0677">Repeat</keyword>
<reference evidence="5 6" key="1">
    <citation type="journal article" date="2014" name="Nat. Genet.">
        <title>Genome sequence of the hot pepper provides insights into the evolution of pungency in Capsicum species.</title>
        <authorList>
            <person name="Kim S."/>
            <person name="Park M."/>
            <person name="Yeom S.I."/>
            <person name="Kim Y.M."/>
            <person name="Lee J.M."/>
            <person name="Lee H.A."/>
            <person name="Seo E."/>
            <person name="Choi J."/>
            <person name="Cheong K."/>
            <person name="Kim K.T."/>
            <person name="Jung K."/>
            <person name="Lee G.W."/>
            <person name="Oh S.K."/>
            <person name="Bae C."/>
            <person name="Kim S.B."/>
            <person name="Lee H.Y."/>
            <person name="Kim S.Y."/>
            <person name="Kim M.S."/>
            <person name="Kang B.C."/>
            <person name="Jo Y.D."/>
            <person name="Yang H.B."/>
            <person name="Jeong H.J."/>
            <person name="Kang W.H."/>
            <person name="Kwon J.K."/>
            <person name="Shin C."/>
            <person name="Lim J.Y."/>
            <person name="Park J.H."/>
            <person name="Huh J.H."/>
            <person name="Kim J.S."/>
            <person name="Kim B.D."/>
            <person name="Cohen O."/>
            <person name="Paran I."/>
            <person name="Suh M.C."/>
            <person name="Lee S.B."/>
            <person name="Kim Y.K."/>
            <person name="Shin Y."/>
            <person name="Noh S.J."/>
            <person name="Park J."/>
            <person name="Seo Y.S."/>
            <person name="Kwon S.Y."/>
            <person name="Kim H.A."/>
            <person name="Park J.M."/>
            <person name="Kim H.J."/>
            <person name="Choi S.B."/>
            <person name="Bosland P.W."/>
            <person name="Reeves G."/>
            <person name="Jo S.H."/>
            <person name="Lee B.W."/>
            <person name="Cho H.T."/>
            <person name="Choi H.S."/>
            <person name="Lee M.S."/>
            <person name="Yu Y."/>
            <person name="Do Choi Y."/>
            <person name="Park B.S."/>
            <person name="van Deynze A."/>
            <person name="Ashrafi H."/>
            <person name="Hill T."/>
            <person name="Kim W.T."/>
            <person name="Pai H.S."/>
            <person name="Ahn H.K."/>
            <person name="Yeam I."/>
            <person name="Giovannoni J.J."/>
            <person name="Rose J.K."/>
            <person name="Sorensen I."/>
            <person name="Lee S.J."/>
            <person name="Kim R.W."/>
            <person name="Choi I.Y."/>
            <person name="Choi B.S."/>
            <person name="Lim J.S."/>
            <person name="Lee Y.H."/>
            <person name="Choi D."/>
        </authorList>
    </citation>
    <scope>NUCLEOTIDE SEQUENCE [LARGE SCALE GENOMIC DNA]</scope>
    <source>
        <strain evidence="6">cv. CM334</strain>
    </source>
</reference>
<dbReference type="InterPro" id="IPR019734">
    <property type="entry name" value="TPR_rpt"/>
</dbReference>
<dbReference type="OMA" id="VTTWCHL"/>
<evidence type="ECO:0000256" key="1">
    <source>
        <dbReference type="ARBA" id="ARBA00007626"/>
    </source>
</evidence>
<sequence length="495" mass="57670">MNTLWKQKQNQIHFHRTIINRFYGNVSNTRNKYEKRDWVYARIAPLGSPELSMVPVLEEWVKEGKQVGKTELQWIVKRLNGYGRYKHALEVSHWMTDRRYFSPQPVDVATRINLIHKVKGLEKVEKYFNSIPQILRRSNVYTALLNCYTNEKSVEKAEAIMQQLRDMGSAKDTLCYNCMMKLYYKTGTWEKMDDLMNEMKQKGINFDQFTLTIRLTAYAAAGDCEGMDKIVLMMESDKHLILHWTTYNIAAELYLKVGQVEKALQLLSKLDSMILTRAKSCDAYNSLLKLYAEAGKKEEVHRVWDLYKKNMKILNKGYIAVMRSLMRFGDTEGVEKIFEEWESEDLSYDFRVPDVLIRSYCRNGLLWKAKALMDKGMSKGGVPWVTTWCHLADGYIHDDRVAEAVEALKKAISICPPKYKPSRETLVTCVKYWEKQGNVDNAEDFVRTLKTGHMFSAVFCDKLLHFIKEEKTLQTWVTTAGLTDSCKFRSDQPQL</sequence>
<dbReference type="PROSITE" id="PS50005">
    <property type="entry name" value="TPR"/>
    <property type="match status" value="1"/>
</dbReference>
<feature type="repeat" description="TPR" evidence="3">
    <location>
        <begin position="385"/>
        <end position="418"/>
    </location>
</feature>
<feature type="repeat" description="PPR" evidence="4">
    <location>
        <begin position="172"/>
        <end position="206"/>
    </location>
</feature>
<dbReference type="SUPFAM" id="SSF48452">
    <property type="entry name" value="TPR-like"/>
    <property type="match status" value="1"/>
</dbReference>
<keyword evidence="3" id="KW-0802">TPR repeat</keyword>
<dbReference type="AlphaFoldDB" id="A0A2G3A8E9"/>
<dbReference type="NCBIfam" id="TIGR00756">
    <property type="entry name" value="PPR"/>
    <property type="match status" value="2"/>
</dbReference>
<dbReference type="Proteomes" id="UP000222542">
    <property type="component" value="Unassembled WGS sequence"/>
</dbReference>
<dbReference type="Gramene" id="PHT90525">
    <property type="protein sequence ID" value="PHT90525"/>
    <property type="gene ID" value="T459_05638"/>
</dbReference>
<evidence type="ECO:0000313" key="6">
    <source>
        <dbReference type="Proteomes" id="UP000222542"/>
    </source>
</evidence>
<dbReference type="Pfam" id="PF13181">
    <property type="entry name" value="TPR_8"/>
    <property type="match status" value="1"/>
</dbReference>
<name>A0A2G3A8E9_CAPAN</name>
<dbReference type="Pfam" id="PF13041">
    <property type="entry name" value="PPR_2"/>
    <property type="match status" value="1"/>
</dbReference>
<evidence type="ECO:0000313" key="5">
    <source>
        <dbReference type="EMBL" id="PHT90525.1"/>
    </source>
</evidence>
<evidence type="ECO:0000256" key="2">
    <source>
        <dbReference type="ARBA" id="ARBA00022737"/>
    </source>
</evidence>
<reference evidence="5 6" key="2">
    <citation type="journal article" date="2017" name="Genome Biol.">
        <title>New reference genome sequences of hot pepper reveal the massive evolution of plant disease-resistance genes by retroduplication.</title>
        <authorList>
            <person name="Kim S."/>
            <person name="Park J."/>
            <person name="Yeom S.I."/>
            <person name="Kim Y.M."/>
            <person name="Seo E."/>
            <person name="Kim K.T."/>
            <person name="Kim M.S."/>
            <person name="Lee J.M."/>
            <person name="Cheong K."/>
            <person name="Shin H.S."/>
            <person name="Kim S.B."/>
            <person name="Han K."/>
            <person name="Lee J."/>
            <person name="Park M."/>
            <person name="Lee H.A."/>
            <person name="Lee H.Y."/>
            <person name="Lee Y."/>
            <person name="Oh S."/>
            <person name="Lee J.H."/>
            <person name="Choi E."/>
            <person name="Choi E."/>
            <person name="Lee S.E."/>
            <person name="Jeon J."/>
            <person name="Kim H."/>
            <person name="Choi G."/>
            <person name="Song H."/>
            <person name="Lee J."/>
            <person name="Lee S.C."/>
            <person name="Kwon J.K."/>
            <person name="Lee H.Y."/>
            <person name="Koo N."/>
            <person name="Hong Y."/>
            <person name="Kim R.W."/>
            <person name="Kang W.H."/>
            <person name="Huh J.H."/>
            <person name="Kang B.C."/>
            <person name="Yang T.J."/>
            <person name="Lee Y.H."/>
            <person name="Bennetzen J.L."/>
            <person name="Choi D."/>
        </authorList>
    </citation>
    <scope>NUCLEOTIDE SEQUENCE [LARGE SCALE GENOMIC DNA]</scope>
    <source>
        <strain evidence="6">cv. CM334</strain>
    </source>
</reference>
<dbReference type="Gene3D" id="1.25.40.10">
    <property type="entry name" value="Tetratricopeptide repeat domain"/>
    <property type="match status" value="2"/>
</dbReference>
<accession>A0A2G3A8E9</accession>
<dbReference type="PANTHER" id="PTHR45717:SF42">
    <property type="entry name" value="PENTACOTRIPEPTIDE-REPEAT REGION OF PRORP DOMAIN-CONTAINING PROTEIN"/>
    <property type="match status" value="1"/>
</dbReference>
<dbReference type="SMR" id="A0A2G3A8E9"/>
<gene>
    <name evidence="5" type="ORF">T459_05638</name>
</gene>
<evidence type="ECO:0000256" key="3">
    <source>
        <dbReference type="PROSITE-ProRule" id="PRU00339"/>
    </source>
</evidence>
<evidence type="ECO:0000256" key="4">
    <source>
        <dbReference type="PROSITE-ProRule" id="PRU00708"/>
    </source>
</evidence>
<keyword evidence="6" id="KW-1185">Reference proteome</keyword>
<dbReference type="GO" id="GO:0003729">
    <property type="term" value="F:mRNA binding"/>
    <property type="evidence" value="ECO:0007669"/>
    <property type="project" value="UniProtKB-ARBA"/>
</dbReference>
<dbReference type="InterPro" id="IPR011990">
    <property type="entry name" value="TPR-like_helical_dom_sf"/>
</dbReference>